<dbReference type="InterPro" id="IPR000725">
    <property type="entry name" value="Olfact_rcpt"/>
</dbReference>
<reference evidence="16 17" key="1">
    <citation type="journal article" date="2023" name="J. Hered.">
        <title>Chromosome-level genome of the wood stork (Mycteria americana) provides insight into avian chromosome evolution.</title>
        <authorList>
            <person name="Flamio R. Jr."/>
            <person name="Ramstad K.M."/>
        </authorList>
    </citation>
    <scope>NUCLEOTIDE SEQUENCE [LARGE SCALE GENOMIC DNA]</scope>
    <source>
        <strain evidence="16">JAX WOST 10</strain>
    </source>
</reference>
<evidence type="ECO:0000256" key="5">
    <source>
        <dbReference type="ARBA" id="ARBA00022725"/>
    </source>
</evidence>
<keyword evidence="5" id="KW-0552">Olfaction</keyword>
<keyword evidence="8 13" id="KW-0472">Membrane</keyword>
<evidence type="ECO:0000313" key="16">
    <source>
        <dbReference type="EMBL" id="KAK4811524.1"/>
    </source>
</evidence>
<keyword evidence="17" id="KW-1185">Reference proteome</keyword>
<keyword evidence="10 12" id="KW-0807">Transducer</keyword>
<evidence type="ECO:0000256" key="10">
    <source>
        <dbReference type="ARBA" id="ARBA00023224"/>
    </source>
</evidence>
<dbReference type="GO" id="GO:0004930">
    <property type="term" value="F:G protein-coupled receptor activity"/>
    <property type="evidence" value="ECO:0007669"/>
    <property type="project" value="UniProtKB-KW"/>
</dbReference>
<keyword evidence="7 12" id="KW-0297">G-protein coupled receptor</keyword>
<dbReference type="InterPro" id="IPR017452">
    <property type="entry name" value="GPCR_Rhodpsn_7TM"/>
</dbReference>
<dbReference type="CDD" id="cd13954">
    <property type="entry name" value="7tmA_OR"/>
    <property type="match status" value="1"/>
</dbReference>
<feature type="transmembrane region" description="Helical" evidence="13">
    <location>
        <begin position="487"/>
        <end position="506"/>
    </location>
</feature>
<dbReference type="GO" id="GO:0004984">
    <property type="term" value="F:olfactory receptor activity"/>
    <property type="evidence" value="ECO:0007669"/>
    <property type="project" value="InterPro"/>
</dbReference>
<dbReference type="PRINTS" id="PR00245">
    <property type="entry name" value="OLFACTORYR"/>
</dbReference>
<evidence type="ECO:0000259" key="14">
    <source>
        <dbReference type="PROSITE" id="PS50157"/>
    </source>
</evidence>
<evidence type="ECO:0000256" key="6">
    <source>
        <dbReference type="ARBA" id="ARBA00022989"/>
    </source>
</evidence>
<keyword evidence="4 12" id="KW-0812">Transmembrane</keyword>
<keyword evidence="3" id="KW-0716">Sensory transduction</keyword>
<keyword evidence="11" id="KW-0479">Metal-binding</keyword>
<protein>
    <submittedName>
        <fullName evidence="16">Uncharacterized protein</fullName>
    </submittedName>
</protein>
<evidence type="ECO:0000256" key="2">
    <source>
        <dbReference type="ARBA" id="ARBA00022475"/>
    </source>
</evidence>
<feature type="transmembrane region" description="Helical" evidence="13">
    <location>
        <begin position="248"/>
        <end position="268"/>
    </location>
</feature>
<keyword evidence="11" id="KW-0862">Zinc</keyword>
<evidence type="ECO:0000313" key="17">
    <source>
        <dbReference type="Proteomes" id="UP001333110"/>
    </source>
</evidence>
<dbReference type="PRINTS" id="PR00237">
    <property type="entry name" value="GPCRRHODOPSN"/>
</dbReference>
<dbReference type="InterPro" id="IPR050516">
    <property type="entry name" value="Olfactory_GPCR"/>
</dbReference>
<evidence type="ECO:0000256" key="8">
    <source>
        <dbReference type="ARBA" id="ARBA00023136"/>
    </source>
</evidence>
<gene>
    <name evidence="16" type="ORF">QYF61_011572</name>
</gene>
<organism evidence="16 17">
    <name type="scientific">Mycteria americana</name>
    <name type="common">Wood stork</name>
    <dbReference type="NCBI Taxonomy" id="33587"/>
    <lineage>
        <taxon>Eukaryota</taxon>
        <taxon>Metazoa</taxon>
        <taxon>Chordata</taxon>
        <taxon>Craniata</taxon>
        <taxon>Vertebrata</taxon>
        <taxon>Euteleostomi</taxon>
        <taxon>Archelosauria</taxon>
        <taxon>Archosauria</taxon>
        <taxon>Dinosauria</taxon>
        <taxon>Saurischia</taxon>
        <taxon>Theropoda</taxon>
        <taxon>Coelurosauria</taxon>
        <taxon>Aves</taxon>
        <taxon>Neognathae</taxon>
        <taxon>Neoaves</taxon>
        <taxon>Aequornithes</taxon>
        <taxon>Ciconiiformes</taxon>
        <taxon>Ciconiidae</taxon>
        <taxon>Mycteria</taxon>
    </lineage>
</organism>
<comment type="caution">
    <text evidence="16">The sequence shown here is derived from an EMBL/GenBank/DDBJ whole genome shotgun (WGS) entry which is preliminary data.</text>
</comment>
<evidence type="ECO:0000256" key="1">
    <source>
        <dbReference type="ARBA" id="ARBA00004651"/>
    </source>
</evidence>
<dbReference type="InterPro" id="IPR013087">
    <property type="entry name" value="Znf_C2H2_type"/>
</dbReference>
<feature type="transmembrane region" description="Helical" evidence="13">
    <location>
        <begin position="316"/>
        <end position="335"/>
    </location>
</feature>
<feature type="transmembrane region" description="Helical" evidence="13">
    <location>
        <begin position="451"/>
        <end position="475"/>
    </location>
</feature>
<dbReference type="Pfam" id="PF13853">
    <property type="entry name" value="7tm_4"/>
    <property type="match status" value="1"/>
</dbReference>
<dbReference type="PANTHER" id="PTHR26452">
    <property type="entry name" value="OLFACTORY RECEPTOR"/>
    <property type="match status" value="1"/>
</dbReference>
<dbReference type="GO" id="GO:0005886">
    <property type="term" value="C:plasma membrane"/>
    <property type="evidence" value="ECO:0007669"/>
    <property type="project" value="UniProtKB-SubCell"/>
</dbReference>
<dbReference type="EMBL" id="JAUNZN010000017">
    <property type="protein sequence ID" value="KAK4811524.1"/>
    <property type="molecule type" value="Genomic_DNA"/>
</dbReference>
<feature type="transmembrane region" description="Helical" evidence="13">
    <location>
        <begin position="356"/>
        <end position="377"/>
    </location>
</feature>
<evidence type="ECO:0000256" key="12">
    <source>
        <dbReference type="RuleBase" id="RU000688"/>
    </source>
</evidence>
<dbReference type="FunFam" id="1.20.1070.10:FF:000001">
    <property type="entry name" value="Olfactory receptor"/>
    <property type="match status" value="1"/>
</dbReference>
<dbReference type="Gene3D" id="1.20.1070.10">
    <property type="entry name" value="Rhodopsin 7-helix transmembrane proteins"/>
    <property type="match status" value="1"/>
</dbReference>
<name>A0AAN7MSC8_MYCAM</name>
<keyword evidence="6 13" id="KW-1133">Transmembrane helix</keyword>
<feature type="domain" description="G-protein coupled receptors family 1 profile" evidence="15">
    <location>
        <begin position="256"/>
        <end position="504"/>
    </location>
</feature>
<comment type="similarity">
    <text evidence="12">Belongs to the G-protein coupled receptor 1 family.</text>
</comment>
<dbReference type="PROSITE" id="PS00237">
    <property type="entry name" value="G_PROTEIN_RECEP_F1_1"/>
    <property type="match status" value="1"/>
</dbReference>
<evidence type="ECO:0000256" key="4">
    <source>
        <dbReference type="ARBA" id="ARBA00022692"/>
    </source>
</evidence>
<dbReference type="GO" id="GO:0008270">
    <property type="term" value="F:zinc ion binding"/>
    <property type="evidence" value="ECO:0007669"/>
    <property type="project" value="UniProtKB-KW"/>
</dbReference>
<dbReference type="Proteomes" id="UP001333110">
    <property type="component" value="Unassembled WGS sequence"/>
</dbReference>
<evidence type="ECO:0000259" key="15">
    <source>
        <dbReference type="PROSITE" id="PS50262"/>
    </source>
</evidence>
<dbReference type="PROSITE" id="PS50262">
    <property type="entry name" value="G_PROTEIN_RECEP_F1_2"/>
    <property type="match status" value="1"/>
</dbReference>
<feature type="domain" description="C2H2-type" evidence="14">
    <location>
        <begin position="34"/>
        <end position="64"/>
    </location>
</feature>
<dbReference type="SUPFAM" id="SSF81321">
    <property type="entry name" value="Family A G protein-coupled receptor-like"/>
    <property type="match status" value="1"/>
</dbReference>
<evidence type="ECO:0000256" key="13">
    <source>
        <dbReference type="SAM" id="Phobius"/>
    </source>
</evidence>
<dbReference type="PROSITE" id="PS50157">
    <property type="entry name" value="ZINC_FINGER_C2H2_2"/>
    <property type="match status" value="1"/>
</dbReference>
<evidence type="ECO:0000256" key="11">
    <source>
        <dbReference type="PROSITE-ProRule" id="PRU00042"/>
    </source>
</evidence>
<proteinExistence type="inferred from homology"/>
<accession>A0AAN7MSC8</accession>
<evidence type="ECO:0000256" key="3">
    <source>
        <dbReference type="ARBA" id="ARBA00022606"/>
    </source>
</evidence>
<keyword evidence="11" id="KW-0863">Zinc-finger</keyword>
<comment type="subcellular location">
    <subcellularLocation>
        <location evidence="1">Cell membrane</location>
        <topology evidence="1">Multi-pass membrane protein</topology>
    </subcellularLocation>
</comment>
<sequence length="553" mass="60336">MASLASCASLTAHDYPGLTAPLSVQPRTLCSYPYRCFPSLCGYALVYQLLLFQHNPNQHGEYKPLLQPPFPSCSKPGIRSLKASPILLACLLALRRACPWKLRAAQAPQPFPWHPALSWLLLSPSLLTHAPRLLGTRTNPQPIPESLRCGAHPQHGDTELGVALRIEIPWAETRHMPPQTYFTPEPLERGVRSARAVAQLQPTAQQSGGLMSPKSLQQGNLSSPTMFLLLGFSSAYRAQVTLCLCFSLIYLVTVLGNLLIMTLIWLDAHLHSPMYFFLGHLSFLDICYSSVTLPKILGDSFSPQKTISFVGCIMQIYFFLCFGGSECMLLAAMAYDRYLAICHPLHYPALMSKKMCHCLVAVSWLSGSFSSLIQAFLTARLPFCRSNTIDHVFCEMPFLLKASCSPNTPLNKVALYALAGTIAMGSFLLTLVSYVHIIGAVLQKGAGTQRAFATCTSHLTVVSLFFGAGAVAYLVPHSSGSKAMDEVLALLYAIVTPMLNPIIYSLRNSKVKGAIRKALRRGVLQVSTKGAGIAAERPPLPTAGMQLSVTQHT</sequence>
<keyword evidence="2" id="KW-1003">Cell membrane</keyword>
<dbReference type="PROSITE" id="PS00028">
    <property type="entry name" value="ZINC_FINGER_C2H2_1"/>
    <property type="match status" value="1"/>
</dbReference>
<feature type="transmembrane region" description="Helical" evidence="13">
    <location>
        <begin position="415"/>
        <end position="439"/>
    </location>
</feature>
<dbReference type="AlphaFoldDB" id="A0AAN7MSC8"/>
<evidence type="ECO:0000256" key="7">
    <source>
        <dbReference type="ARBA" id="ARBA00023040"/>
    </source>
</evidence>
<dbReference type="InterPro" id="IPR000276">
    <property type="entry name" value="GPCR_Rhodpsn"/>
</dbReference>
<evidence type="ECO:0000256" key="9">
    <source>
        <dbReference type="ARBA" id="ARBA00023170"/>
    </source>
</evidence>
<keyword evidence="9 12" id="KW-0675">Receptor</keyword>